<evidence type="ECO:0000313" key="2">
    <source>
        <dbReference type="Proteomes" id="UP000321790"/>
    </source>
</evidence>
<organism evidence="1 2">
    <name type="scientific">Seonamhaeicola algicola</name>
    <dbReference type="NCBI Taxonomy" id="1719036"/>
    <lineage>
        <taxon>Bacteria</taxon>
        <taxon>Pseudomonadati</taxon>
        <taxon>Bacteroidota</taxon>
        <taxon>Flavobacteriia</taxon>
        <taxon>Flavobacteriales</taxon>
        <taxon>Flavobacteriaceae</taxon>
    </lineage>
</organism>
<name>A0A5C7AZ97_9FLAO</name>
<dbReference type="OrthoDB" id="1440387at2"/>
<protein>
    <submittedName>
        <fullName evidence="1">Uncharacterized protein</fullName>
    </submittedName>
</protein>
<dbReference type="RefSeq" id="WP_147130858.1">
    <property type="nucleotide sequence ID" value="NZ_VOSC01000007.1"/>
</dbReference>
<reference evidence="2" key="1">
    <citation type="submission" date="2019-08" db="EMBL/GenBank/DDBJ databases">
        <title>Seonamhaeicola sediminis sp. nov., isolated from marine sediment.</title>
        <authorList>
            <person name="Cao W.R."/>
        </authorList>
    </citation>
    <scope>NUCLEOTIDE SEQUENCE [LARGE SCALE GENOMIC DNA]</scope>
    <source>
        <strain evidence="2">Gy8</strain>
    </source>
</reference>
<dbReference type="AlphaFoldDB" id="A0A5C7AZ97"/>
<evidence type="ECO:0000313" key="1">
    <source>
        <dbReference type="EMBL" id="TXE13841.1"/>
    </source>
</evidence>
<gene>
    <name evidence="1" type="ORF">FUA26_01815</name>
</gene>
<sequence length="222" mass="25898">MAFNNDLNSLIKGIYLPSILYIPKSLAFYLDDNFRKEIQDAGVFDHLVVLSTEGILTTFNNDFPEIILLNKENILDNNILQLLKFRDQFSDTTFNFIKTEYLKHANNYQKSYTSLLENIDTETTCVKDTQKVWFELQMDAITKHIKKLKEVLNFENNINYKDNLSPSISELNILKEKRYNSLLENVLIPEKKKPKAKPYKISNEDADIFLLQSVFNVDLNAK</sequence>
<keyword evidence="2" id="KW-1185">Reference proteome</keyword>
<proteinExistence type="predicted"/>
<dbReference type="Proteomes" id="UP000321790">
    <property type="component" value="Unassembled WGS sequence"/>
</dbReference>
<dbReference type="EMBL" id="VOSC01000007">
    <property type="protein sequence ID" value="TXE13841.1"/>
    <property type="molecule type" value="Genomic_DNA"/>
</dbReference>
<accession>A0A5C7AZ97</accession>
<comment type="caution">
    <text evidence="1">The sequence shown here is derived from an EMBL/GenBank/DDBJ whole genome shotgun (WGS) entry which is preliminary data.</text>
</comment>